<proteinExistence type="predicted"/>
<protein>
    <submittedName>
        <fullName evidence="1">Uncharacterized protein</fullName>
    </submittedName>
</protein>
<organism evidence="1 2">
    <name type="scientific">Trifolium medium</name>
    <dbReference type="NCBI Taxonomy" id="97028"/>
    <lineage>
        <taxon>Eukaryota</taxon>
        <taxon>Viridiplantae</taxon>
        <taxon>Streptophyta</taxon>
        <taxon>Embryophyta</taxon>
        <taxon>Tracheophyta</taxon>
        <taxon>Spermatophyta</taxon>
        <taxon>Magnoliopsida</taxon>
        <taxon>eudicotyledons</taxon>
        <taxon>Gunneridae</taxon>
        <taxon>Pentapetalae</taxon>
        <taxon>rosids</taxon>
        <taxon>fabids</taxon>
        <taxon>Fabales</taxon>
        <taxon>Fabaceae</taxon>
        <taxon>Papilionoideae</taxon>
        <taxon>50 kb inversion clade</taxon>
        <taxon>NPAAA clade</taxon>
        <taxon>Hologalegina</taxon>
        <taxon>IRL clade</taxon>
        <taxon>Trifolieae</taxon>
        <taxon>Trifolium</taxon>
    </lineage>
</organism>
<comment type="caution">
    <text evidence="1">The sequence shown here is derived from an EMBL/GenBank/DDBJ whole genome shotgun (WGS) entry which is preliminary data.</text>
</comment>
<dbReference type="AlphaFoldDB" id="A0A392PED1"/>
<evidence type="ECO:0000313" key="1">
    <source>
        <dbReference type="EMBL" id="MCI10144.1"/>
    </source>
</evidence>
<reference evidence="1 2" key="1">
    <citation type="journal article" date="2018" name="Front. Plant Sci.">
        <title>Red Clover (Trifolium pratense) and Zigzag Clover (T. medium) - A Picture of Genomic Similarities and Differences.</title>
        <authorList>
            <person name="Dluhosova J."/>
            <person name="Istvanek J."/>
            <person name="Nedelnik J."/>
            <person name="Repkova J."/>
        </authorList>
    </citation>
    <scope>NUCLEOTIDE SEQUENCE [LARGE SCALE GENOMIC DNA]</scope>
    <source>
        <strain evidence="2">cv. 10/8</strain>
        <tissue evidence="1">Leaf</tissue>
    </source>
</reference>
<dbReference type="Proteomes" id="UP000265520">
    <property type="component" value="Unassembled WGS sequence"/>
</dbReference>
<name>A0A392PED1_9FABA</name>
<evidence type="ECO:0000313" key="2">
    <source>
        <dbReference type="Proteomes" id="UP000265520"/>
    </source>
</evidence>
<keyword evidence="2" id="KW-1185">Reference proteome</keyword>
<sequence>TRLNTVARIPSSDGILSAANAGEIVVVLRFTISEFTSPHVVIRSYSFWSSVPPYRAFEQLFAVMFFKASWG</sequence>
<accession>A0A392PED1</accession>
<feature type="non-terminal residue" evidence="1">
    <location>
        <position position="1"/>
    </location>
</feature>
<dbReference type="EMBL" id="LXQA010075166">
    <property type="protein sequence ID" value="MCI10144.1"/>
    <property type="molecule type" value="Genomic_DNA"/>
</dbReference>